<feature type="compositionally biased region" description="Low complexity" evidence="1">
    <location>
        <begin position="24"/>
        <end position="44"/>
    </location>
</feature>
<evidence type="ECO:0000256" key="1">
    <source>
        <dbReference type="SAM" id="MobiDB-lite"/>
    </source>
</evidence>
<dbReference type="EMBL" id="LQOS01000041">
    <property type="protein sequence ID" value="ORV38482.1"/>
    <property type="molecule type" value="Genomic_DNA"/>
</dbReference>
<dbReference type="OrthoDB" id="4775409at2"/>
<evidence type="ECO:0000256" key="2">
    <source>
        <dbReference type="SAM" id="SignalP"/>
    </source>
</evidence>
<feature type="compositionally biased region" description="Polar residues" evidence="1">
    <location>
        <begin position="60"/>
        <end position="70"/>
    </location>
</feature>
<dbReference type="PROSITE" id="PS51257">
    <property type="entry name" value="PROKAR_LIPOPROTEIN"/>
    <property type="match status" value="1"/>
</dbReference>
<reference evidence="3 6" key="2">
    <citation type="journal article" date="2019" name="Emerg. Microbes Infect.">
        <title>Comprehensive subspecies identification of 175 nontuberculous mycobacteria species based on 7547 genomic profiles.</title>
        <authorList>
            <person name="Matsumoto Y."/>
            <person name="Kinjo T."/>
            <person name="Motooka D."/>
            <person name="Nabeya D."/>
            <person name="Jung N."/>
            <person name="Uechi K."/>
            <person name="Horii T."/>
            <person name="Iida T."/>
            <person name="Fujita J."/>
            <person name="Nakamura S."/>
        </authorList>
    </citation>
    <scope>NUCLEOTIDE SEQUENCE [LARGE SCALE GENOMIC DNA]</scope>
    <source>
        <strain evidence="3 6">JCM 12405</strain>
    </source>
</reference>
<dbReference type="RefSeq" id="WP_085192064.1">
    <property type="nucleotide sequence ID" value="NZ_AP022605.1"/>
</dbReference>
<evidence type="ECO:0000313" key="5">
    <source>
        <dbReference type="Proteomes" id="UP000193564"/>
    </source>
</evidence>
<reference evidence="4 5" key="1">
    <citation type="submission" date="2016-01" db="EMBL/GenBank/DDBJ databases">
        <title>The new phylogeny of the genus Mycobacterium.</title>
        <authorList>
            <person name="Tarcisio F."/>
            <person name="Conor M."/>
            <person name="Antonella G."/>
            <person name="Elisabetta G."/>
            <person name="Giulia F.S."/>
            <person name="Sara T."/>
            <person name="Anna F."/>
            <person name="Clotilde B."/>
            <person name="Roberto B."/>
            <person name="Veronica D.S."/>
            <person name="Fabio R."/>
            <person name="Monica P."/>
            <person name="Olivier J."/>
            <person name="Enrico T."/>
            <person name="Nicola S."/>
        </authorList>
    </citation>
    <scope>NUCLEOTIDE SEQUENCE [LARGE SCALE GENOMIC DNA]</scope>
    <source>
        <strain evidence="4 5">DSM 44339</strain>
    </source>
</reference>
<keyword evidence="2" id="KW-0732">Signal</keyword>
<name>A0A1X1T2K8_9MYCO</name>
<accession>A0A1X1T2K8</accession>
<evidence type="ECO:0000313" key="3">
    <source>
        <dbReference type="EMBL" id="BBZ09326.1"/>
    </source>
</evidence>
<dbReference type="Proteomes" id="UP000193564">
    <property type="component" value="Unassembled WGS sequence"/>
</dbReference>
<keyword evidence="5" id="KW-1185">Reference proteome</keyword>
<reference evidence="3" key="3">
    <citation type="submission" date="2020-02" db="EMBL/GenBank/DDBJ databases">
        <authorList>
            <person name="Matsumoto Y."/>
            <person name="Motooka D."/>
            <person name="Nakamura S."/>
        </authorList>
    </citation>
    <scope>NUCLEOTIDE SEQUENCE</scope>
    <source>
        <strain evidence="3">JCM 12405</strain>
    </source>
</reference>
<feature type="chain" id="PRO_5038221466" description="Lipoprotein" evidence="2">
    <location>
        <begin position="22"/>
        <end position="146"/>
    </location>
</feature>
<dbReference type="Proteomes" id="UP000467201">
    <property type="component" value="Chromosome"/>
</dbReference>
<dbReference type="KEGG" id="mdr:MDOR_34950"/>
<evidence type="ECO:0000313" key="4">
    <source>
        <dbReference type="EMBL" id="ORV38482.1"/>
    </source>
</evidence>
<feature type="signal peptide" evidence="2">
    <location>
        <begin position="1"/>
        <end position="21"/>
    </location>
</feature>
<dbReference type="EMBL" id="AP022605">
    <property type="protein sequence ID" value="BBZ09326.1"/>
    <property type="molecule type" value="Genomic_DNA"/>
</dbReference>
<proteinExistence type="predicted"/>
<organism evidence="4 5">
    <name type="scientific">Mycolicibacterium doricum</name>
    <dbReference type="NCBI Taxonomy" id="126673"/>
    <lineage>
        <taxon>Bacteria</taxon>
        <taxon>Bacillati</taxon>
        <taxon>Actinomycetota</taxon>
        <taxon>Actinomycetes</taxon>
        <taxon>Mycobacteriales</taxon>
        <taxon>Mycobacteriaceae</taxon>
        <taxon>Mycolicibacterium</taxon>
    </lineage>
</organism>
<evidence type="ECO:0008006" key="7">
    <source>
        <dbReference type="Google" id="ProtNLM"/>
    </source>
</evidence>
<feature type="region of interest" description="Disordered" evidence="1">
    <location>
        <begin position="24"/>
        <end position="146"/>
    </location>
</feature>
<dbReference type="AlphaFoldDB" id="A0A1X1T2K8"/>
<evidence type="ECO:0000313" key="6">
    <source>
        <dbReference type="Proteomes" id="UP000467201"/>
    </source>
</evidence>
<gene>
    <name evidence="4" type="ORF">AWC01_14510</name>
    <name evidence="3" type="ORF">MDOR_34950</name>
</gene>
<sequence>MQTTRLLTAGFAAITATVVVVGCSSGSSEEPATTPPAGATTANPSGSTPQSTPGIPAPDTTPTTSVSMMPNPNGDGSMVPCEGTICTNPNHGAGDDPYGDAPIEPGQTEMQGPGDAPPEPGQTDMQGPADDGPPEPGQTDMQGPGS</sequence>
<protein>
    <recommendedName>
        <fullName evidence="7">Lipoprotein</fullName>
    </recommendedName>
</protein>